<dbReference type="VEuPathDB" id="FungiDB:EMCG_03114"/>
<evidence type="ECO:0000313" key="1">
    <source>
        <dbReference type="EMBL" id="KKZ62479.1"/>
    </source>
</evidence>
<reference evidence="2" key="1">
    <citation type="journal article" date="2015" name="PLoS Genet.">
        <title>The dynamic genome and transcriptome of the human fungal pathogen Blastomyces and close relative Emmonsia.</title>
        <authorList>
            <person name="Munoz J.F."/>
            <person name="Gauthier G.M."/>
            <person name="Desjardins C.A."/>
            <person name="Gallo J.E."/>
            <person name="Holder J."/>
            <person name="Sullivan T.D."/>
            <person name="Marty A.J."/>
            <person name="Carmen J.C."/>
            <person name="Chen Z."/>
            <person name="Ding L."/>
            <person name="Gujja S."/>
            <person name="Magrini V."/>
            <person name="Misas E."/>
            <person name="Mitreva M."/>
            <person name="Priest M."/>
            <person name="Saif S."/>
            <person name="Whiston E.A."/>
            <person name="Young S."/>
            <person name="Zeng Q."/>
            <person name="Goldman W.E."/>
            <person name="Mardis E.R."/>
            <person name="Taylor J.W."/>
            <person name="McEwen J.G."/>
            <person name="Clay O.K."/>
            <person name="Klein B.S."/>
            <person name="Cuomo C.A."/>
        </authorList>
    </citation>
    <scope>NUCLEOTIDE SEQUENCE [LARGE SCALE GENOMIC DNA]</scope>
    <source>
        <strain evidence="2">UAMH 3008</strain>
    </source>
</reference>
<evidence type="ECO:0000313" key="2">
    <source>
        <dbReference type="Proteomes" id="UP000034164"/>
    </source>
</evidence>
<dbReference type="AlphaFoldDB" id="A0A0G2J0N0"/>
<sequence length="50" mass="5719">MSNLLNYTLYDSDSSAEKTITQFKHDIKNISKSNAFTDTVNYTSSSMRIH</sequence>
<dbReference type="Proteomes" id="UP000034164">
    <property type="component" value="Unassembled WGS sequence"/>
</dbReference>
<name>A0A0G2J0N0_9EURO</name>
<dbReference type="EMBL" id="LCZI01001091">
    <property type="protein sequence ID" value="KKZ62479.1"/>
    <property type="molecule type" value="Genomic_DNA"/>
</dbReference>
<proteinExistence type="predicted"/>
<accession>A0A0G2J0N0</accession>
<organism evidence="1 2">
    <name type="scientific">[Emmonsia] crescens</name>
    <dbReference type="NCBI Taxonomy" id="73230"/>
    <lineage>
        <taxon>Eukaryota</taxon>
        <taxon>Fungi</taxon>
        <taxon>Dikarya</taxon>
        <taxon>Ascomycota</taxon>
        <taxon>Pezizomycotina</taxon>
        <taxon>Eurotiomycetes</taxon>
        <taxon>Eurotiomycetidae</taxon>
        <taxon>Onygenales</taxon>
        <taxon>Ajellomycetaceae</taxon>
        <taxon>Emergomyces</taxon>
    </lineage>
</organism>
<protein>
    <submittedName>
        <fullName evidence="1">Uncharacterized protein</fullName>
    </submittedName>
</protein>
<comment type="caution">
    <text evidence="1">The sequence shown here is derived from an EMBL/GenBank/DDBJ whole genome shotgun (WGS) entry which is preliminary data.</text>
</comment>
<gene>
    <name evidence="1" type="ORF">EMCG_03114</name>
</gene>